<gene>
    <name evidence="1" type="ORF">OSB04_017002</name>
</gene>
<sequence>MIEGNPLELFTRFPQYFYNVELKDPNTVTDTTTNVTRHFATYFFALGCALMRKMLIIDGVHLKGDYLGTMFLAVVMDTNNQVVPIAIEVAKSEGGESCSYVFQMLRMCIGEMEGRGGFKCEPLFGCEREDNQERDMWRMTRRHSSGFASSYKGLWKGAVAGQPFGSAIGMPPDCCRNAEGRSLKRFIED</sequence>
<organism evidence="1 2">
    <name type="scientific">Centaurea solstitialis</name>
    <name type="common">yellow star-thistle</name>
    <dbReference type="NCBI Taxonomy" id="347529"/>
    <lineage>
        <taxon>Eukaryota</taxon>
        <taxon>Viridiplantae</taxon>
        <taxon>Streptophyta</taxon>
        <taxon>Embryophyta</taxon>
        <taxon>Tracheophyta</taxon>
        <taxon>Spermatophyta</taxon>
        <taxon>Magnoliopsida</taxon>
        <taxon>eudicotyledons</taxon>
        <taxon>Gunneridae</taxon>
        <taxon>Pentapetalae</taxon>
        <taxon>asterids</taxon>
        <taxon>campanulids</taxon>
        <taxon>Asterales</taxon>
        <taxon>Asteraceae</taxon>
        <taxon>Carduoideae</taxon>
        <taxon>Cardueae</taxon>
        <taxon>Centaureinae</taxon>
        <taxon>Centaurea</taxon>
    </lineage>
</organism>
<accession>A0AA38TK82</accession>
<evidence type="ECO:0000313" key="1">
    <source>
        <dbReference type="EMBL" id="KAJ9552957.1"/>
    </source>
</evidence>
<proteinExistence type="predicted"/>
<name>A0AA38TK82_9ASTR</name>
<keyword evidence="2" id="KW-1185">Reference proteome</keyword>
<reference evidence="1" key="1">
    <citation type="submission" date="2023-03" db="EMBL/GenBank/DDBJ databases">
        <title>Chromosome-scale reference genome and RAD-based genetic map of yellow starthistle (Centaurea solstitialis) reveal putative structural variation and QTLs associated with invader traits.</title>
        <authorList>
            <person name="Reatini B."/>
            <person name="Cang F.A."/>
            <person name="Jiang Q."/>
            <person name="Mckibben M.T.W."/>
            <person name="Barker M.S."/>
            <person name="Rieseberg L.H."/>
            <person name="Dlugosch K.M."/>
        </authorList>
    </citation>
    <scope>NUCLEOTIDE SEQUENCE</scope>
    <source>
        <strain evidence="1">CAN-66</strain>
        <tissue evidence="1">Leaf</tissue>
    </source>
</reference>
<comment type="caution">
    <text evidence="1">The sequence shown here is derived from an EMBL/GenBank/DDBJ whole genome shotgun (WGS) entry which is preliminary data.</text>
</comment>
<dbReference type="Proteomes" id="UP001172457">
    <property type="component" value="Chromosome 4"/>
</dbReference>
<dbReference type="EMBL" id="JARYMX010000004">
    <property type="protein sequence ID" value="KAJ9552957.1"/>
    <property type="molecule type" value="Genomic_DNA"/>
</dbReference>
<evidence type="ECO:0008006" key="3">
    <source>
        <dbReference type="Google" id="ProtNLM"/>
    </source>
</evidence>
<protein>
    <recommendedName>
        <fullName evidence="3">MULE transposase domain-containing protein</fullName>
    </recommendedName>
</protein>
<evidence type="ECO:0000313" key="2">
    <source>
        <dbReference type="Proteomes" id="UP001172457"/>
    </source>
</evidence>
<dbReference type="AlphaFoldDB" id="A0AA38TK82"/>